<reference evidence="2 3" key="1">
    <citation type="journal article" date="2018" name="IMA Fungus">
        <title>IMA Genome-F 9: Draft genome sequence of Annulohypoxylon stygium, Aspergillus mulundensis, Berkeleyomyces basicola (syn. Thielaviopsis basicola), Ceratocystis smalleyi, two Cercospora beticola strains, Coleophoma cylindrospora, Fusarium fracticaudum, Phialophora cf. hyalina, and Morchella septimelata.</title>
        <authorList>
            <person name="Wingfield B.D."/>
            <person name="Bills G.F."/>
            <person name="Dong Y."/>
            <person name="Huang W."/>
            <person name="Nel W.J."/>
            <person name="Swalarsk-Parry B.S."/>
            <person name="Vaghefi N."/>
            <person name="Wilken P.M."/>
            <person name="An Z."/>
            <person name="de Beer Z.W."/>
            <person name="De Vos L."/>
            <person name="Chen L."/>
            <person name="Duong T.A."/>
            <person name="Gao Y."/>
            <person name="Hammerbacher A."/>
            <person name="Kikkert J.R."/>
            <person name="Li Y."/>
            <person name="Li H."/>
            <person name="Li K."/>
            <person name="Li Q."/>
            <person name="Liu X."/>
            <person name="Ma X."/>
            <person name="Naidoo K."/>
            <person name="Pethybridge S.J."/>
            <person name="Sun J."/>
            <person name="Steenkamp E.T."/>
            <person name="van der Nest M.A."/>
            <person name="van Wyk S."/>
            <person name="Wingfield M.J."/>
            <person name="Xiong C."/>
            <person name="Yue Q."/>
            <person name="Zhang X."/>
        </authorList>
    </citation>
    <scope>NUCLEOTIDE SEQUENCE [LARGE SCALE GENOMIC DNA]</scope>
    <source>
        <strain evidence="2 3">BP5796</strain>
    </source>
</reference>
<keyword evidence="3" id="KW-1185">Reference proteome</keyword>
<dbReference type="OrthoDB" id="40334at2759"/>
<dbReference type="AlphaFoldDB" id="A0A3D8QMF8"/>
<comment type="caution">
    <text evidence="2">The sequence shown here is derived from an EMBL/GenBank/DDBJ whole genome shotgun (WGS) entry which is preliminary data.</text>
</comment>
<dbReference type="Proteomes" id="UP000256328">
    <property type="component" value="Unassembled WGS sequence"/>
</dbReference>
<dbReference type="Pfam" id="PF13911">
    <property type="entry name" value="AhpC-TSA_2"/>
    <property type="match status" value="1"/>
</dbReference>
<dbReference type="CDD" id="cd02970">
    <property type="entry name" value="PRX_like2"/>
    <property type="match status" value="1"/>
</dbReference>
<gene>
    <name evidence="2" type="ORF">BP5796_10946</name>
</gene>
<dbReference type="InterPro" id="IPR032801">
    <property type="entry name" value="PXL2A/B/C"/>
</dbReference>
<dbReference type="SUPFAM" id="SSF52833">
    <property type="entry name" value="Thioredoxin-like"/>
    <property type="match status" value="1"/>
</dbReference>
<organism evidence="2 3">
    <name type="scientific">Coleophoma crateriformis</name>
    <dbReference type="NCBI Taxonomy" id="565419"/>
    <lineage>
        <taxon>Eukaryota</taxon>
        <taxon>Fungi</taxon>
        <taxon>Dikarya</taxon>
        <taxon>Ascomycota</taxon>
        <taxon>Pezizomycotina</taxon>
        <taxon>Leotiomycetes</taxon>
        <taxon>Helotiales</taxon>
        <taxon>Dermateaceae</taxon>
        <taxon>Coleophoma</taxon>
    </lineage>
</organism>
<feature type="compositionally biased region" description="Polar residues" evidence="1">
    <location>
        <begin position="51"/>
        <end position="61"/>
    </location>
</feature>
<feature type="compositionally biased region" description="Low complexity" evidence="1">
    <location>
        <begin position="35"/>
        <end position="50"/>
    </location>
</feature>
<evidence type="ECO:0000256" key="1">
    <source>
        <dbReference type="SAM" id="MobiDB-lite"/>
    </source>
</evidence>
<evidence type="ECO:0000313" key="2">
    <source>
        <dbReference type="EMBL" id="RDW62644.1"/>
    </source>
</evidence>
<dbReference type="EMBL" id="PDLN01000017">
    <property type="protein sequence ID" value="RDW62644.1"/>
    <property type="molecule type" value="Genomic_DNA"/>
</dbReference>
<evidence type="ECO:0008006" key="4">
    <source>
        <dbReference type="Google" id="ProtNLM"/>
    </source>
</evidence>
<proteinExistence type="predicted"/>
<feature type="region of interest" description="Disordered" evidence="1">
    <location>
        <begin position="1"/>
        <end position="77"/>
    </location>
</feature>
<feature type="compositionally biased region" description="Polar residues" evidence="1">
    <location>
        <begin position="331"/>
        <end position="349"/>
    </location>
</feature>
<dbReference type="Gene3D" id="3.40.30.10">
    <property type="entry name" value="Glutaredoxin"/>
    <property type="match status" value="1"/>
</dbReference>
<feature type="compositionally biased region" description="Basic and acidic residues" evidence="1">
    <location>
        <begin position="350"/>
        <end position="360"/>
    </location>
</feature>
<accession>A0A3D8QMF8</accession>
<dbReference type="PANTHER" id="PTHR28630">
    <property type="match status" value="1"/>
</dbReference>
<dbReference type="FunFam" id="3.40.30.10:FF:000404">
    <property type="entry name" value="WGS project CABT00000000 data, contig 2.14"/>
    <property type="match status" value="1"/>
</dbReference>
<name>A0A3D8QMF8_9HELO</name>
<evidence type="ECO:0000313" key="3">
    <source>
        <dbReference type="Proteomes" id="UP000256328"/>
    </source>
</evidence>
<sequence length="360" mass="38864">MAVSSSSDGMAVEAKKDSGAPPSPPLTIDGSSSAPNNTTKTSTHTPPKSSVDTSSAHNQNLGGDVDETAEFTGNVNTNDEIPSQAVLKKIEDYSVLDKDGRTIPFKSLYTGPNSARRVLIIFIRHFFCGQCQEYLRSVSASITEDSLLQLNVPTFIAVVGCGNPALIPMYQETTSCPFPIYADPSKRLYNELGMTRTLNLGTRPDYIRNGLMSGVFKSMVQSLRHLKGGMVFQGGDYQQVGGEFLFEPVDISTPISSPAVGDENKQIGANAGGEQSEEKRVTWCHRMQNTRDHVEIPELREILGLDGVGKPGANTKRWSKAVKERKGTGFSEYSSKVGSVSENSGSARQSVEKTTVDPST</sequence>
<feature type="region of interest" description="Disordered" evidence="1">
    <location>
        <begin position="255"/>
        <end position="279"/>
    </location>
</feature>
<feature type="region of interest" description="Disordered" evidence="1">
    <location>
        <begin position="306"/>
        <end position="360"/>
    </location>
</feature>
<protein>
    <recommendedName>
        <fullName evidence="4">Thioredoxin-like protein AAED1</fullName>
    </recommendedName>
</protein>
<dbReference type="InterPro" id="IPR036249">
    <property type="entry name" value="Thioredoxin-like_sf"/>
</dbReference>
<dbReference type="PANTHER" id="PTHR28630:SF3">
    <property type="entry name" value="PEROXIREDOXIN-LIKE 2C"/>
    <property type="match status" value="1"/>
</dbReference>